<proteinExistence type="predicted"/>
<dbReference type="NCBIfam" id="NF033520">
    <property type="entry name" value="transpos_IS982"/>
    <property type="match status" value="1"/>
</dbReference>
<organism evidence="2 3">
    <name type="scientific">Chryseobacterium potabilaquae</name>
    <dbReference type="NCBI Taxonomy" id="2675057"/>
    <lineage>
        <taxon>Bacteria</taxon>
        <taxon>Pseudomonadati</taxon>
        <taxon>Bacteroidota</taxon>
        <taxon>Flavobacteriia</taxon>
        <taxon>Flavobacteriales</taxon>
        <taxon>Weeksellaceae</taxon>
        <taxon>Chryseobacterium group</taxon>
        <taxon>Chryseobacterium</taxon>
    </lineage>
</organism>
<reference evidence="2 3" key="1">
    <citation type="submission" date="2020-01" db="EMBL/GenBank/DDBJ databases">
        <authorList>
            <person name="Rodrigo-Torres L."/>
            <person name="Arahal R. D."/>
            <person name="Lucena T."/>
        </authorList>
    </citation>
    <scope>NUCLEOTIDE SEQUENCE [LARGE SCALE GENOMIC DNA]</scope>
    <source>
        <strain evidence="2 3">CECT 9293</strain>
    </source>
</reference>
<dbReference type="Proteomes" id="UP000445144">
    <property type="component" value="Unassembled WGS sequence"/>
</dbReference>
<dbReference type="GO" id="GO:0003677">
    <property type="term" value="F:DNA binding"/>
    <property type="evidence" value="ECO:0007669"/>
    <property type="project" value="InterPro"/>
</dbReference>
<dbReference type="InterPro" id="IPR002559">
    <property type="entry name" value="Transposase_11"/>
</dbReference>
<evidence type="ECO:0000313" key="2">
    <source>
        <dbReference type="EMBL" id="CAA7193802.1"/>
    </source>
</evidence>
<dbReference type="AlphaFoldDB" id="A0A6N4X337"/>
<keyword evidence="3" id="KW-1185">Reference proteome</keyword>
<dbReference type="RefSeq" id="WP_162031206.1">
    <property type="nucleotide sequence ID" value="NZ_CACVBR010000001.1"/>
</dbReference>
<name>A0A6N4X337_9FLAO</name>
<protein>
    <recommendedName>
        <fullName evidence="1">Transposase IS4-like domain-containing protein</fullName>
    </recommendedName>
</protein>
<sequence length="292" mass="34597">MNNLRANYERILEVLRKISNDRLVAYQRRTPKLSDLELISLSLTAEYMGIDSENHLFRILPEFFIGKIERTVYNRRRRKLMNFTNTIRLQLSEVFNEFENYFIVDSMPLEVFKISRSTRSKVCKEAEFSFPDRGFCASQKMSFYGYKLHAVCSVKGVFQSIELSAASVHDIHYLKDIQHQMSNCILIGDKGYLSESVQLNLFETANIRLDTPKRKNQKYYKPQFYVFKKKRKRIETLFSQLCDQFMIRRNYAKTFSGFKTRILSKITSLKVIQYINKVIFDRNINNIKVSII</sequence>
<dbReference type="Pfam" id="PF01609">
    <property type="entry name" value="DDE_Tnp_1"/>
    <property type="match status" value="1"/>
</dbReference>
<evidence type="ECO:0000259" key="1">
    <source>
        <dbReference type="Pfam" id="PF01609"/>
    </source>
</evidence>
<gene>
    <name evidence="2" type="ORF">CHRY9293_00213</name>
</gene>
<dbReference type="GO" id="GO:0006313">
    <property type="term" value="P:DNA transposition"/>
    <property type="evidence" value="ECO:0007669"/>
    <property type="project" value="InterPro"/>
</dbReference>
<dbReference type="EMBL" id="CACVBR010000001">
    <property type="protein sequence ID" value="CAA7193802.1"/>
    <property type="molecule type" value="Genomic_DNA"/>
</dbReference>
<dbReference type="GO" id="GO:0004803">
    <property type="term" value="F:transposase activity"/>
    <property type="evidence" value="ECO:0007669"/>
    <property type="project" value="InterPro"/>
</dbReference>
<feature type="domain" description="Transposase IS4-like" evidence="1">
    <location>
        <begin position="117"/>
        <end position="267"/>
    </location>
</feature>
<evidence type="ECO:0000313" key="3">
    <source>
        <dbReference type="Proteomes" id="UP000445144"/>
    </source>
</evidence>
<accession>A0A6N4X337</accession>